<proteinExistence type="predicted"/>
<keyword evidence="3" id="KW-1185">Reference proteome</keyword>
<evidence type="ECO:0000259" key="1">
    <source>
        <dbReference type="Pfam" id="PF01872"/>
    </source>
</evidence>
<evidence type="ECO:0000313" key="3">
    <source>
        <dbReference type="Proteomes" id="UP001170379"/>
    </source>
</evidence>
<dbReference type="PANTHER" id="PTHR38011:SF11">
    <property type="entry name" value="2,5-DIAMINO-6-RIBOSYLAMINO-4(3H)-PYRIMIDINONE 5'-PHOSPHATE REDUCTASE"/>
    <property type="match status" value="1"/>
</dbReference>
<name>A0ABT7C5M8_9MICO</name>
<gene>
    <name evidence="2" type="ORF">C7K25_03765</name>
</gene>
<dbReference type="InterPro" id="IPR050765">
    <property type="entry name" value="Riboflavin_Biosynth_HTPR"/>
</dbReference>
<organism evidence="2 3">
    <name type="scientific">Gulosibacter molinativorax</name>
    <dbReference type="NCBI Taxonomy" id="256821"/>
    <lineage>
        <taxon>Bacteria</taxon>
        <taxon>Bacillati</taxon>
        <taxon>Actinomycetota</taxon>
        <taxon>Actinomycetes</taxon>
        <taxon>Micrococcales</taxon>
        <taxon>Microbacteriaceae</taxon>
        <taxon>Gulosibacter</taxon>
    </lineage>
</organism>
<reference evidence="2" key="1">
    <citation type="submission" date="2018-03" db="EMBL/GenBank/DDBJ databases">
        <authorList>
            <person name="Nunes O.C."/>
            <person name="Lopes A.R."/>
            <person name="Froufe H."/>
            <person name="Munoz-Merida A."/>
            <person name="Barroso C."/>
            <person name="Egas C."/>
        </authorList>
    </citation>
    <scope>NUCLEOTIDE SEQUENCE</scope>
    <source>
        <strain evidence="2">ON4</strain>
    </source>
</reference>
<dbReference type="InterPro" id="IPR002734">
    <property type="entry name" value="RibDG_C"/>
</dbReference>
<dbReference type="EMBL" id="PXVD01000005">
    <property type="protein sequence ID" value="MDJ1370495.1"/>
    <property type="molecule type" value="Genomic_DNA"/>
</dbReference>
<dbReference type="Pfam" id="PF01872">
    <property type="entry name" value="RibD_C"/>
    <property type="match status" value="1"/>
</dbReference>
<dbReference type="Proteomes" id="UP001170379">
    <property type="component" value="Unassembled WGS sequence"/>
</dbReference>
<dbReference type="InterPro" id="IPR024072">
    <property type="entry name" value="DHFR-like_dom_sf"/>
</dbReference>
<sequence>MGTLSFTTAMSLDGYIADANGDFQWAAPSEEIFQLHVDRMDAVAAEVLGRKTFELMRYWEREPEDETWGELEHAFARRWRELPLVVVSSTLTETDFHSDHARLVRSLDLSTLAQIVADAPGEVEIFGPTTAAPAMLAGMIHDLRLFIVPKLVGGGLRAFPEGANLGLRLIEDRVFDNGTAYLHYGAS</sequence>
<evidence type="ECO:0000313" key="2">
    <source>
        <dbReference type="EMBL" id="MDJ1370495.1"/>
    </source>
</evidence>
<comment type="caution">
    <text evidence="2">The sequence shown here is derived from an EMBL/GenBank/DDBJ whole genome shotgun (WGS) entry which is preliminary data.</text>
</comment>
<accession>A0ABT7C5M8</accession>
<protein>
    <submittedName>
        <fullName evidence="2">Deaminase</fullName>
    </submittedName>
</protein>
<reference evidence="2" key="2">
    <citation type="journal article" date="2022" name="Sci. Rep.">
        <title>In silico prediction of the enzymes involved in the degradation of the herbicide molinate by Gulosibacter molinativorax ON4T.</title>
        <authorList>
            <person name="Lopes A.R."/>
            <person name="Bunin E."/>
            <person name="Viana A.T."/>
            <person name="Froufe H."/>
            <person name="Munoz-Merida A."/>
            <person name="Pinho D."/>
            <person name="Figueiredo J."/>
            <person name="Barroso C."/>
            <person name="Vaz-Moreira I."/>
            <person name="Bellanger X."/>
            <person name="Egas C."/>
            <person name="Nunes O.C."/>
        </authorList>
    </citation>
    <scope>NUCLEOTIDE SEQUENCE</scope>
    <source>
        <strain evidence="2">ON4</strain>
    </source>
</reference>
<dbReference type="PANTHER" id="PTHR38011">
    <property type="entry name" value="DIHYDROFOLATE REDUCTASE FAMILY PROTEIN (AFU_ORTHOLOGUE AFUA_8G06820)"/>
    <property type="match status" value="1"/>
</dbReference>
<feature type="domain" description="Bacterial bifunctional deaminase-reductase C-terminal" evidence="1">
    <location>
        <begin position="5"/>
        <end position="179"/>
    </location>
</feature>
<dbReference type="Gene3D" id="3.40.430.10">
    <property type="entry name" value="Dihydrofolate Reductase, subunit A"/>
    <property type="match status" value="1"/>
</dbReference>
<dbReference type="RefSeq" id="WP_026936217.1">
    <property type="nucleotide sequence ID" value="NZ_CP028426.1"/>
</dbReference>
<dbReference type="SUPFAM" id="SSF53597">
    <property type="entry name" value="Dihydrofolate reductase-like"/>
    <property type="match status" value="1"/>
</dbReference>